<keyword evidence="3" id="KW-1185">Reference proteome</keyword>
<dbReference type="InterPro" id="IPR016195">
    <property type="entry name" value="Pol/histidinol_Pase-like"/>
</dbReference>
<dbReference type="SUPFAM" id="SSF89550">
    <property type="entry name" value="PHP domain-like"/>
    <property type="match status" value="1"/>
</dbReference>
<dbReference type="PANTHER" id="PTHR42924:SF3">
    <property type="entry name" value="POLYMERASE_HISTIDINOL PHOSPHATASE N-TERMINAL DOMAIN-CONTAINING PROTEIN"/>
    <property type="match status" value="1"/>
</dbReference>
<dbReference type="Pfam" id="PF02811">
    <property type="entry name" value="PHP"/>
    <property type="match status" value="1"/>
</dbReference>
<protein>
    <recommendedName>
        <fullName evidence="1">Polymerase/histidinol phosphatase N-terminal domain-containing protein</fullName>
    </recommendedName>
</protein>
<dbReference type="Proteomes" id="UP000323521">
    <property type="component" value="Chromosome"/>
</dbReference>
<dbReference type="Gene3D" id="3.20.20.140">
    <property type="entry name" value="Metal-dependent hydrolases"/>
    <property type="match status" value="1"/>
</dbReference>
<dbReference type="CDD" id="cd07438">
    <property type="entry name" value="PHP_HisPPase_AMP"/>
    <property type="match status" value="1"/>
</dbReference>
<sequence length="280" mass="31175">MPGFDMHVHSTASDGTLDVDEIINLAIYTGLEGIALTDHDTIGGLERAEALGHKLGYPVIPGIELSTEHQDQEIHILGYLFDYRLPRVLEKLQELQDARVSRIIKMVDKLSQLGYHVDKEEVFELAGSGSVGRPHIAYVLLKKGYISSIQEAFQRLIGRGCSAYIPRFKLSPVEAIAFIREAGGIPVMAHPGLSSSDQLIPLLLEHGLMGIEVFHPDHKPEDEVRYLDMAAKYHLIVTGGSDFHGYKEGNRCSLGCKTVSPEILSQLKFRKQMEKNNENF</sequence>
<dbReference type="AlphaFoldDB" id="A0A3G1KP43"/>
<feature type="domain" description="Polymerase/histidinol phosphatase N-terminal" evidence="1">
    <location>
        <begin position="4"/>
        <end position="69"/>
    </location>
</feature>
<organism evidence="2 3">
    <name type="scientific">Formimonas warabiya</name>
    <dbReference type="NCBI Taxonomy" id="1761012"/>
    <lineage>
        <taxon>Bacteria</taxon>
        <taxon>Bacillati</taxon>
        <taxon>Bacillota</taxon>
        <taxon>Clostridia</taxon>
        <taxon>Eubacteriales</taxon>
        <taxon>Peptococcaceae</taxon>
        <taxon>Candidatus Formimonas</taxon>
    </lineage>
</organism>
<dbReference type="Gene3D" id="1.10.150.650">
    <property type="match status" value="1"/>
</dbReference>
<dbReference type="OrthoDB" id="9804333at2"/>
<evidence type="ECO:0000313" key="3">
    <source>
        <dbReference type="Proteomes" id="UP000323521"/>
    </source>
</evidence>
<dbReference type="InterPro" id="IPR003141">
    <property type="entry name" value="Pol/His_phosphatase_N"/>
</dbReference>
<reference evidence="2 3" key="1">
    <citation type="submission" date="2016-10" db="EMBL/GenBank/DDBJ databases">
        <title>Complete Genome Sequence of Peptococcaceae strain DCMF.</title>
        <authorList>
            <person name="Edwards R.J."/>
            <person name="Holland S.I."/>
            <person name="Deshpande N.P."/>
            <person name="Wong Y.K."/>
            <person name="Ertan H."/>
            <person name="Manefield M."/>
            <person name="Russell T.L."/>
            <person name="Lee M.J."/>
        </authorList>
    </citation>
    <scope>NUCLEOTIDE SEQUENCE [LARGE SCALE GENOMIC DNA]</scope>
    <source>
        <strain evidence="2 3">DCMF</strain>
    </source>
</reference>
<dbReference type="EMBL" id="CP017634">
    <property type="protein sequence ID" value="ATW24234.1"/>
    <property type="molecule type" value="Genomic_DNA"/>
</dbReference>
<dbReference type="GO" id="GO:0004534">
    <property type="term" value="F:5'-3' RNA exonuclease activity"/>
    <property type="evidence" value="ECO:0007669"/>
    <property type="project" value="TreeGrafter"/>
</dbReference>
<proteinExistence type="predicted"/>
<name>A0A3G1KP43_FORW1</name>
<dbReference type="GO" id="GO:0035312">
    <property type="term" value="F:5'-3' DNA exonuclease activity"/>
    <property type="evidence" value="ECO:0007669"/>
    <property type="project" value="TreeGrafter"/>
</dbReference>
<evidence type="ECO:0000313" key="2">
    <source>
        <dbReference type="EMBL" id="ATW24234.1"/>
    </source>
</evidence>
<gene>
    <name evidence="2" type="ORF">DCMF_05035</name>
</gene>
<dbReference type="InterPro" id="IPR052018">
    <property type="entry name" value="PHP_domain"/>
</dbReference>
<dbReference type="PANTHER" id="PTHR42924">
    <property type="entry name" value="EXONUCLEASE"/>
    <property type="match status" value="1"/>
</dbReference>
<dbReference type="RefSeq" id="WP_148133415.1">
    <property type="nucleotide sequence ID" value="NZ_CP017634.1"/>
</dbReference>
<evidence type="ECO:0000259" key="1">
    <source>
        <dbReference type="SMART" id="SM00481"/>
    </source>
</evidence>
<dbReference type="InterPro" id="IPR004013">
    <property type="entry name" value="PHP_dom"/>
</dbReference>
<dbReference type="KEGG" id="fwa:DCMF_05035"/>
<dbReference type="SMART" id="SM00481">
    <property type="entry name" value="POLIIIAc"/>
    <property type="match status" value="1"/>
</dbReference>
<accession>A0A3G1KP43</accession>